<keyword evidence="7" id="KW-0811">Translocation</keyword>
<evidence type="ECO:0000256" key="9">
    <source>
        <dbReference type="SAM" id="Phobius"/>
    </source>
</evidence>
<dbReference type="Pfam" id="PF00584">
    <property type="entry name" value="SecE"/>
    <property type="match status" value="1"/>
</dbReference>
<dbReference type="GO" id="GO:0016020">
    <property type="term" value="C:membrane"/>
    <property type="evidence" value="ECO:0007669"/>
    <property type="project" value="UniProtKB-SubCell"/>
</dbReference>
<keyword evidence="3" id="KW-0813">Transport</keyword>
<keyword evidence="4 9" id="KW-0812">Transmembrane</keyword>
<dbReference type="Proteomes" id="UP001140949">
    <property type="component" value="Unassembled WGS sequence"/>
</dbReference>
<comment type="similarity">
    <text evidence="2">Belongs to the SecE/SEC61-gamma family.</text>
</comment>
<evidence type="ECO:0000256" key="6">
    <source>
        <dbReference type="ARBA" id="ARBA00022989"/>
    </source>
</evidence>
<keyword evidence="8 9" id="KW-0472">Membrane</keyword>
<evidence type="ECO:0000256" key="5">
    <source>
        <dbReference type="ARBA" id="ARBA00022927"/>
    </source>
</evidence>
<dbReference type="EMBL" id="JANAVB010041219">
    <property type="protein sequence ID" value="KAJ6796720.1"/>
    <property type="molecule type" value="Genomic_DNA"/>
</dbReference>
<name>A0AAX6DY90_IRIPA</name>
<dbReference type="InterPro" id="IPR001901">
    <property type="entry name" value="Translocase_SecE/Sec61-g"/>
</dbReference>
<evidence type="ECO:0000313" key="11">
    <source>
        <dbReference type="Proteomes" id="UP001140949"/>
    </source>
</evidence>
<feature type="transmembrane region" description="Helical" evidence="9">
    <location>
        <begin position="109"/>
        <end position="136"/>
    </location>
</feature>
<evidence type="ECO:0000256" key="8">
    <source>
        <dbReference type="ARBA" id="ARBA00023136"/>
    </source>
</evidence>
<dbReference type="InterPro" id="IPR038379">
    <property type="entry name" value="SecE_sf"/>
</dbReference>
<comment type="subcellular location">
    <subcellularLocation>
        <location evidence="1">Membrane</location>
    </subcellularLocation>
</comment>
<accession>A0AAX6DY90</accession>
<reference evidence="10" key="1">
    <citation type="journal article" date="2023" name="GigaByte">
        <title>Genome assembly of the bearded iris, Iris pallida Lam.</title>
        <authorList>
            <person name="Bruccoleri R.E."/>
            <person name="Oakeley E.J."/>
            <person name="Faust A.M.E."/>
            <person name="Altorfer M."/>
            <person name="Dessus-Babus S."/>
            <person name="Burckhardt D."/>
            <person name="Oertli M."/>
            <person name="Naumann U."/>
            <person name="Petersen F."/>
            <person name="Wong J."/>
        </authorList>
    </citation>
    <scope>NUCLEOTIDE SEQUENCE</scope>
    <source>
        <strain evidence="10">GSM-AAB239-AS_SAM_17_03QT</strain>
    </source>
</reference>
<dbReference type="GO" id="GO:0006886">
    <property type="term" value="P:intracellular protein transport"/>
    <property type="evidence" value="ECO:0007669"/>
    <property type="project" value="InterPro"/>
</dbReference>
<organism evidence="10 11">
    <name type="scientific">Iris pallida</name>
    <name type="common">Sweet iris</name>
    <dbReference type="NCBI Taxonomy" id="29817"/>
    <lineage>
        <taxon>Eukaryota</taxon>
        <taxon>Viridiplantae</taxon>
        <taxon>Streptophyta</taxon>
        <taxon>Embryophyta</taxon>
        <taxon>Tracheophyta</taxon>
        <taxon>Spermatophyta</taxon>
        <taxon>Magnoliopsida</taxon>
        <taxon>Liliopsida</taxon>
        <taxon>Asparagales</taxon>
        <taxon>Iridaceae</taxon>
        <taxon>Iridoideae</taxon>
        <taxon>Irideae</taxon>
        <taxon>Iris</taxon>
    </lineage>
</organism>
<evidence type="ECO:0000256" key="1">
    <source>
        <dbReference type="ARBA" id="ARBA00004370"/>
    </source>
</evidence>
<keyword evidence="5" id="KW-0653">Protein transport</keyword>
<gene>
    <name evidence="10" type="ORF">M6B38_219925</name>
</gene>
<evidence type="ECO:0000313" key="10">
    <source>
        <dbReference type="EMBL" id="KAJ6796720.1"/>
    </source>
</evidence>
<evidence type="ECO:0008006" key="12">
    <source>
        <dbReference type="Google" id="ProtNLM"/>
    </source>
</evidence>
<keyword evidence="11" id="KW-1185">Reference proteome</keyword>
<keyword evidence="6 9" id="KW-1133">Transmembrane helix</keyword>
<dbReference type="GO" id="GO:0006605">
    <property type="term" value="P:protein targeting"/>
    <property type="evidence" value="ECO:0007669"/>
    <property type="project" value="InterPro"/>
</dbReference>
<evidence type="ECO:0000256" key="3">
    <source>
        <dbReference type="ARBA" id="ARBA00022448"/>
    </source>
</evidence>
<dbReference type="AlphaFoldDB" id="A0AAX6DY90"/>
<evidence type="ECO:0000256" key="7">
    <source>
        <dbReference type="ARBA" id="ARBA00023010"/>
    </source>
</evidence>
<dbReference type="Gene3D" id="1.20.5.1030">
    <property type="entry name" value="Preprotein translocase secy subunit"/>
    <property type="match status" value="1"/>
</dbReference>
<comment type="caution">
    <text evidence="10">The sequence shown here is derived from an EMBL/GenBank/DDBJ whole genome shotgun (WGS) entry which is preliminary data.</text>
</comment>
<protein>
    <recommendedName>
        <fullName evidence="12">Protein translocase subunit SecE</fullName>
    </recommendedName>
</protein>
<dbReference type="PANTHER" id="PTHR37247:SF1">
    <property type="entry name" value="TRANSMEMBRANE PROTEIN"/>
    <property type="match status" value="1"/>
</dbReference>
<evidence type="ECO:0000256" key="4">
    <source>
        <dbReference type="ARBA" id="ARBA00022692"/>
    </source>
</evidence>
<evidence type="ECO:0000256" key="2">
    <source>
        <dbReference type="ARBA" id="ARBA00008274"/>
    </source>
</evidence>
<proteinExistence type="inferred from homology"/>
<reference evidence="10" key="2">
    <citation type="submission" date="2023-04" db="EMBL/GenBank/DDBJ databases">
        <authorList>
            <person name="Bruccoleri R.E."/>
            <person name="Oakeley E.J."/>
            <person name="Faust A.-M."/>
            <person name="Dessus-Babus S."/>
            <person name="Altorfer M."/>
            <person name="Burckhardt D."/>
            <person name="Oertli M."/>
            <person name="Naumann U."/>
            <person name="Petersen F."/>
            <person name="Wong J."/>
        </authorList>
    </citation>
    <scope>NUCLEOTIDE SEQUENCE</scope>
    <source>
        <strain evidence="10">GSM-AAB239-AS_SAM_17_03QT</strain>
        <tissue evidence="10">Leaf</tissue>
    </source>
</reference>
<dbReference type="PANTHER" id="PTHR37247">
    <property type="entry name" value="TRANSMEMBRANE PROTEIN"/>
    <property type="match status" value="1"/>
</dbReference>
<sequence length="140" mass="14998">MAAAACIVSPLSGPIISSSFRSRARLSRPQLSTRSLGRPVPIRGNVKCAAATGSNGHRSGLNHEPFWLSMARDVAGSLRSLAVFLVEQPGQLKYIEWPSFQSTLKTATLTLVLVALLIVALTSIDSLLCYILALLLRKPA</sequence>